<feature type="transmembrane region" description="Helical" evidence="6">
    <location>
        <begin position="185"/>
        <end position="207"/>
    </location>
</feature>
<proteinExistence type="predicted"/>
<dbReference type="GO" id="GO:0005315">
    <property type="term" value="F:phosphate transmembrane transporter activity"/>
    <property type="evidence" value="ECO:0007669"/>
    <property type="project" value="InterPro"/>
</dbReference>
<organism evidence="7 8">
    <name type="scientific">Deferribacter desulfuricans (strain DSM 14783 / JCM 11476 / NBRC 101012 / SSM1)</name>
    <dbReference type="NCBI Taxonomy" id="639282"/>
    <lineage>
        <taxon>Bacteria</taxon>
        <taxon>Pseudomonadati</taxon>
        <taxon>Deferribacterota</taxon>
        <taxon>Deferribacteres</taxon>
        <taxon>Deferribacterales</taxon>
        <taxon>Deferribacteraceae</taxon>
        <taxon>Deferribacter</taxon>
    </lineage>
</organism>
<comment type="subcellular location">
    <subcellularLocation>
        <location evidence="1">Membrane</location>
        <topology evidence="1">Multi-pass membrane protein</topology>
    </subcellularLocation>
</comment>
<evidence type="ECO:0000256" key="1">
    <source>
        <dbReference type="ARBA" id="ARBA00004141"/>
    </source>
</evidence>
<accession>D3PE77</accession>
<dbReference type="eggNOG" id="COG0534">
    <property type="taxonomic scope" value="Bacteria"/>
</dbReference>
<evidence type="ECO:0000256" key="4">
    <source>
        <dbReference type="ARBA" id="ARBA00022989"/>
    </source>
</evidence>
<dbReference type="InterPro" id="IPR009887">
    <property type="entry name" value="ANKH"/>
</dbReference>
<evidence type="ECO:0000256" key="2">
    <source>
        <dbReference type="ARBA" id="ARBA00022448"/>
    </source>
</evidence>
<reference evidence="7 8" key="1">
    <citation type="journal article" date="2010" name="DNA Res.">
        <title>Bacterial lifestyle in a deep-sea hydrothermal vent chimney revealed by the genome sequence of the thermophilic bacterium Deferribacter desulfuricans SSM1.</title>
        <authorList>
            <person name="Takaki Y."/>
            <person name="Shimamura S."/>
            <person name="Nakagawa S."/>
            <person name="Fukuhara Y."/>
            <person name="Horikawa H."/>
            <person name="Ankai A."/>
            <person name="Harada T."/>
            <person name="Hosoyama A."/>
            <person name="Oguchi A."/>
            <person name="Fukui S."/>
            <person name="Fujita N."/>
            <person name="Takami H."/>
            <person name="Takai K."/>
        </authorList>
    </citation>
    <scope>NUCLEOTIDE SEQUENCE [LARGE SCALE GENOMIC DNA]</scope>
    <source>
        <strain evidence="8">DSM 14783 / JCM 11476 / NBRC 101012 / SSM1</strain>
    </source>
</reference>
<keyword evidence="2" id="KW-0813">Transport</keyword>
<dbReference type="GO" id="GO:0030504">
    <property type="term" value="F:inorganic diphosphate transmembrane transporter activity"/>
    <property type="evidence" value="ECO:0007669"/>
    <property type="project" value="TreeGrafter"/>
</dbReference>
<feature type="transmembrane region" description="Helical" evidence="6">
    <location>
        <begin position="124"/>
        <end position="145"/>
    </location>
</feature>
<keyword evidence="4 6" id="KW-1133">Transmembrane helix</keyword>
<keyword evidence="5 6" id="KW-0472">Membrane</keyword>
<dbReference type="Proteomes" id="UP000001520">
    <property type="component" value="Chromosome"/>
</dbReference>
<feature type="transmembrane region" description="Helical" evidence="6">
    <location>
        <begin position="86"/>
        <end position="104"/>
    </location>
</feature>
<evidence type="ECO:0000256" key="3">
    <source>
        <dbReference type="ARBA" id="ARBA00022692"/>
    </source>
</evidence>
<dbReference type="OrthoDB" id="9771875at2"/>
<dbReference type="KEGG" id="ddf:DEFDS_1440"/>
<name>D3PE77_DEFDS</name>
<dbReference type="GO" id="GO:0005886">
    <property type="term" value="C:plasma membrane"/>
    <property type="evidence" value="ECO:0007669"/>
    <property type="project" value="TreeGrafter"/>
</dbReference>
<dbReference type="RefSeq" id="WP_013008146.1">
    <property type="nucleotide sequence ID" value="NC_013939.1"/>
</dbReference>
<dbReference type="GO" id="GO:0035435">
    <property type="term" value="P:phosphate ion transmembrane transport"/>
    <property type="evidence" value="ECO:0007669"/>
    <property type="project" value="InterPro"/>
</dbReference>
<evidence type="ECO:0000313" key="7">
    <source>
        <dbReference type="EMBL" id="BAI80900.1"/>
    </source>
</evidence>
<dbReference type="AlphaFoldDB" id="D3PE77"/>
<dbReference type="EMBL" id="AP011529">
    <property type="protein sequence ID" value="BAI80900.1"/>
    <property type="molecule type" value="Genomic_DNA"/>
</dbReference>
<feature type="transmembrane region" description="Helical" evidence="6">
    <location>
        <begin position="305"/>
        <end position="331"/>
    </location>
</feature>
<evidence type="ECO:0000256" key="5">
    <source>
        <dbReference type="ARBA" id="ARBA00023136"/>
    </source>
</evidence>
<feature type="transmembrane region" description="Helical" evidence="6">
    <location>
        <begin position="157"/>
        <end position="179"/>
    </location>
</feature>
<evidence type="ECO:0000256" key="6">
    <source>
        <dbReference type="SAM" id="Phobius"/>
    </source>
</evidence>
<dbReference type="PANTHER" id="PTHR28384:SF1">
    <property type="entry name" value="PROGRESSIVE ANKYLOSIS PROTEIN HOMOLOG"/>
    <property type="match status" value="1"/>
</dbReference>
<feature type="transmembrane region" description="Helical" evidence="6">
    <location>
        <begin position="12"/>
        <end position="37"/>
    </location>
</feature>
<gene>
    <name evidence="7" type="ordered locus">DEFDS_1440</name>
</gene>
<dbReference type="HOGENOM" id="CLU_043807_0_0_0"/>
<keyword evidence="3 6" id="KW-0812">Transmembrane</keyword>
<keyword evidence="8" id="KW-1185">Reference proteome</keyword>
<dbReference type="STRING" id="639282.DEFDS_1440"/>
<feature type="transmembrane region" description="Helical" evidence="6">
    <location>
        <begin position="375"/>
        <end position="396"/>
    </location>
</feature>
<dbReference type="PANTHER" id="PTHR28384">
    <property type="entry name" value="PROGRESSIVE ANKYLOSIS PROTEIN HOMOLOG"/>
    <property type="match status" value="1"/>
</dbReference>
<feature type="transmembrane region" description="Helical" evidence="6">
    <location>
        <begin position="402"/>
        <end position="430"/>
    </location>
</feature>
<feature type="transmembrane region" description="Helical" evidence="6">
    <location>
        <begin position="232"/>
        <end position="253"/>
    </location>
</feature>
<feature type="transmembrane region" description="Helical" evidence="6">
    <location>
        <begin position="49"/>
        <end position="74"/>
    </location>
</feature>
<feature type="transmembrane region" description="Helical" evidence="6">
    <location>
        <begin position="343"/>
        <end position="363"/>
    </location>
</feature>
<sequence>MKNKNLTYTKIFKFWFPLASTWIMMSLEGPILAAIIARLPNEKINLAAYGIALAFGLILESPIIMIMAAATALIKDRESYTKLRNFTMFLNFAITICILVLLLPQVFSFVGEKLIGLTEPVYSLTYNATMFLLPWPGAIGYRRLYQGVLIVSNKTKFIAYSTIVRLLSNVSTAILLYKFTHLNGAYIGTIALSTGVIFEALAVRIMAHNSIKAIKSKISNEEPLTYKFISKYYYPLALTPFIALSSQPIVTFFLGKSIKALESLAVMPVVYSLTFIFRSIGLSYQEVIIALTNNYPDQKNKIRNFAILLAITTTSLLFLITATPFSNFYFIRLSGLSEELANFAKTPALIMSIMPALTLLLTYQRSEFIMKKVTFPITIGTVIEVGGIITVIYTLINLKLFVGAICAASSFVSGRLMANIYFFIALYFLLRKRNSDTQKETT</sequence>
<feature type="transmembrane region" description="Helical" evidence="6">
    <location>
        <begin position="265"/>
        <end position="284"/>
    </location>
</feature>
<protein>
    <recommendedName>
        <fullName evidence="9">Multi antimicrobial extrusion protein MatE</fullName>
    </recommendedName>
</protein>
<evidence type="ECO:0008006" key="9">
    <source>
        <dbReference type="Google" id="ProtNLM"/>
    </source>
</evidence>
<evidence type="ECO:0000313" key="8">
    <source>
        <dbReference type="Proteomes" id="UP000001520"/>
    </source>
</evidence>